<sequence length="39" mass="4346">EAEAKSLWGTCLLKFCPKCALDISFDDLWTHCISISQTA</sequence>
<feature type="non-terminal residue" evidence="1">
    <location>
        <position position="1"/>
    </location>
</feature>
<organism evidence="1">
    <name type="scientific">Brassica oleracea</name>
    <name type="common">Wild cabbage</name>
    <dbReference type="NCBI Taxonomy" id="3712"/>
    <lineage>
        <taxon>Eukaryota</taxon>
        <taxon>Viridiplantae</taxon>
        <taxon>Streptophyta</taxon>
        <taxon>Embryophyta</taxon>
        <taxon>Tracheophyta</taxon>
        <taxon>Spermatophyta</taxon>
        <taxon>Magnoliopsida</taxon>
        <taxon>eudicotyledons</taxon>
        <taxon>Gunneridae</taxon>
        <taxon>Pentapetalae</taxon>
        <taxon>rosids</taxon>
        <taxon>malvids</taxon>
        <taxon>Brassicales</taxon>
        <taxon>Brassicaceae</taxon>
        <taxon>Brassiceae</taxon>
        <taxon>Brassica</taxon>
    </lineage>
</organism>
<reference evidence="1" key="1">
    <citation type="submission" date="2018-11" db="EMBL/GenBank/DDBJ databases">
        <authorList>
            <consortium name="Genoscope - CEA"/>
            <person name="William W."/>
        </authorList>
    </citation>
    <scope>NUCLEOTIDE SEQUENCE</scope>
</reference>
<gene>
    <name evidence="1" type="ORF">BOLC9T56569H</name>
</gene>
<evidence type="ECO:0000313" key="1">
    <source>
        <dbReference type="EMBL" id="VDD31246.1"/>
    </source>
</evidence>
<proteinExistence type="predicted"/>
<name>A0A3P6DZ38_BRAOL</name>
<dbReference type="AlphaFoldDB" id="A0A3P6DZ38"/>
<protein>
    <submittedName>
        <fullName evidence="1">Uncharacterized protein</fullName>
    </submittedName>
</protein>
<accession>A0A3P6DZ38</accession>
<dbReference type="EMBL" id="LR031875">
    <property type="protein sequence ID" value="VDD31246.1"/>
    <property type="molecule type" value="Genomic_DNA"/>
</dbReference>